<proteinExistence type="predicted"/>
<sequence>MQKLIGIDGCKFGWVAVSMKSDTADLFKSLADLINFYPENSMFMIDMPVGLANIDLKERNCEMIARKILSKKRKASLFSVPCRESIYASSYEEANQINREIFKKGISKQSWGIVPKIREVDQLLQNNRSLVDKIKESHPEVAFHFLNSQQSMQYNKKTAEGQQERLKVLKRFSDRAEVIFNNSMSNFKRKHVSADDILDSICLAVILEEMVNSGSSFEDGNLDSLGIPMKIHYFTK</sequence>
<gene>
    <name evidence="1" type="ORF">NZ698_03395</name>
</gene>
<name>A0ABT2W2K5_9FLAO</name>
<reference evidence="2" key="1">
    <citation type="submission" date="2023-07" db="EMBL/GenBank/DDBJ databases">
        <title>Chryseobacterium sp. strain PBS4-4 Genome sequencing and assembly.</title>
        <authorList>
            <person name="Jung Y."/>
        </authorList>
    </citation>
    <scope>NUCLEOTIDE SEQUENCE [LARGE SCALE GENOMIC DNA]</scope>
    <source>
        <strain evidence="2">PBS4-4</strain>
    </source>
</reference>
<protein>
    <submittedName>
        <fullName evidence="1">DUF429 domain-containing protein</fullName>
    </submittedName>
</protein>
<dbReference type="InterPro" id="IPR007362">
    <property type="entry name" value="DUF429"/>
</dbReference>
<evidence type="ECO:0000313" key="2">
    <source>
        <dbReference type="Proteomes" id="UP001208649"/>
    </source>
</evidence>
<dbReference type="RefSeq" id="WP_263001684.1">
    <property type="nucleotide sequence ID" value="NZ_JAOTEM010000001.1"/>
</dbReference>
<dbReference type="Proteomes" id="UP001208649">
    <property type="component" value="Unassembled WGS sequence"/>
</dbReference>
<accession>A0ABT2W2K5</accession>
<comment type="caution">
    <text evidence="1">The sequence shown here is derived from an EMBL/GenBank/DDBJ whole genome shotgun (WGS) entry which is preliminary data.</text>
</comment>
<keyword evidence="2" id="KW-1185">Reference proteome</keyword>
<dbReference type="EMBL" id="JAOTEM010000001">
    <property type="protein sequence ID" value="MCU7616230.1"/>
    <property type="molecule type" value="Genomic_DNA"/>
</dbReference>
<evidence type="ECO:0000313" key="1">
    <source>
        <dbReference type="EMBL" id="MCU7616230.1"/>
    </source>
</evidence>
<organism evidence="1 2">
    <name type="scientific">Chryseobacterium edaphi</name>
    <dbReference type="NCBI Taxonomy" id="2976532"/>
    <lineage>
        <taxon>Bacteria</taxon>
        <taxon>Pseudomonadati</taxon>
        <taxon>Bacteroidota</taxon>
        <taxon>Flavobacteriia</taxon>
        <taxon>Flavobacteriales</taxon>
        <taxon>Weeksellaceae</taxon>
        <taxon>Chryseobacterium group</taxon>
        <taxon>Chryseobacterium</taxon>
    </lineage>
</organism>
<dbReference type="Pfam" id="PF04250">
    <property type="entry name" value="DUF429"/>
    <property type="match status" value="1"/>
</dbReference>